<comment type="caution">
    <text evidence="3">The sequence shown here is derived from an EMBL/GenBank/DDBJ whole genome shotgun (WGS) entry which is preliminary data.</text>
</comment>
<reference evidence="3" key="1">
    <citation type="submission" date="2022-06" db="EMBL/GenBank/DDBJ databases">
        <title>Draft genome sequences of Pragia fontium str. JCM24417.</title>
        <authorList>
            <person name="Wakabayashi Y."/>
            <person name="Kojima K."/>
        </authorList>
    </citation>
    <scope>NUCLEOTIDE SEQUENCE</scope>
    <source>
        <strain evidence="3">JCM 24417</strain>
    </source>
</reference>
<feature type="transmembrane region" description="Helical" evidence="2">
    <location>
        <begin position="183"/>
        <end position="203"/>
    </location>
</feature>
<feature type="transmembrane region" description="Helical" evidence="2">
    <location>
        <begin position="314"/>
        <end position="334"/>
    </location>
</feature>
<evidence type="ECO:0000256" key="1">
    <source>
        <dbReference type="ARBA" id="ARBA00022448"/>
    </source>
</evidence>
<dbReference type="InterPro" id="IPR050222">
    <property type="entry name" value="MATE_MdtK"/>
</dbReference>
<evidence type="ECO:0000313" key="4">
    <source>
        <dbReference type="Proteomes" id="UP001059610"/>
    </source>
</evidence>
<feature type="transmembrane region" description="Helical" evidence="2">
    <location>
        <begin position="249"/>
        <end position="270"/>
    </location>
</feature>
<organism evidence="3 4">
    <name type="scientific">Pragia fontium</name>
    <dbReference type="NCBI Taxonomy" id="82985"/>
    <lineage>
        <taxon>Bacteria</taxon>
        <taxon>Pseudomonadati</taxon>
        <taxon>Pseudomonadota</taxon>
        <taxon>Gammaproteobacteria</taxon>
        <taxon>Enterobacterales</taxon>
        <taxon>Budviciaceae</taxon>
        <taxon>Pragia</taxon>
    </lineage>
</organism>
<keyword evidence="2" id="KW-0472">Membrane</keyword>
<proteinExistence type="predicted"/>
<accession>A0ABQ5LHJ1</accession>
<dbReference type="Proteomes" id="UP001059610">
    <property type="component" value="Unassembled WGS sequence"/>
</dbReference>
<feature type="transmembrane region" description="Helical" evidence="2">
    <location>
        <begin position="99"/>
        <end position="119"/>
    </location>
</feature>
<protein>
    <recommendedName>
        <fullName evidence="5">MATE efflux family protein</fullName>
    </recommendedName>
</protein>
<feature type="transmembrane region" description="Helical" evidence="2">
    <location>
        <begin position="68"/>
        <end position="93"/>
    </location>
</feature>
<feature type="transmembrane region" description="Helical" evidence="2">
    <location>
        <begin position="140"/>
        <end position="163"/>
    </location>
</feature>
<feature type="transmembrane region" description="Helical" evidence="2">
    <location>
        <begin position="43"/>
        <end position="61"/>
    </location>
</feature>
<keyword evidence="2" id="KW-0812">Transmembrane</keyword>
<keyword evidence="1" id="KW-0813">Transport</keyword>
<feature type="transmembrane region" description="Helical" evidence="2">
    <location>
        <begin position="282"/>
        <end position="302"/>
    </location>
</feature>
<keyword evidence="4" id="KW-1185">Reference proteome</keyword>
<feature type="transmembrane region" description="Helical" evidence="2">
    <location>
        <begin position="215"/>
        <end position="237"/>
    </location>
</feature>
<dbReference type="PANTHER" id="PTHR43298:SF2">
    <property type="entry name" value="FMN_FAD EXPORTER YEEO-RELATED"/>
    <property type="match status" value="1"/>
</dbReference>
<dbReference type="PANTHER" id="PTHR43298">
    <property type="entry name" value="MULTIDRUG RESISTANCE PROTEIN NORM-RELATED"/>
    <property type="match status" value="1"/>
</dbReference>
<gene>
    <name evidence="3" type="ORF">SOASR032_16420</name>
</gene>
<keyword evidence="2" id="KW-1133">Transmembrane helix</keyword>
<sequence>MFFAIYVLLSVGIVYFSDALLNHMQLSPELHTLTKTYISLEVWATALSSIYLFSHLVLCLLNAQRYIYYLLIIQVLLHIVFDTFWVSTFAFSLQLGVNGIAYTNIVVNVVLIFVSLLFIKKLRISFSLQHWKRQWIWLKNWGKNFLLSGGESLVRNIVFILMILRMVNSVQGAGTYWLANQFIWSWLLLPLLALSTLIKIDVAESKGRIEDRLKGYFIISTIFIMLWFMTLPLWPQFLKNIMNIEQYESVLSLLYLLVGFYIFFAYKLILESYFYGLGKINLMFYQTLIVNIVYYGGAYLLYLLGYLQFNLTTLAYLFGGGLVFSAFVTLWLWFQFGCYRLVWRTPHPQ</sequence>
<evidence type="ECO:0008006" key="5">
    <source>
        <dbReference type="Google" id="ProtNLM"/>
    </source>
</evidence>
<evidence type="ECO:0000256" key="2">
    <source>
        <dbReference type="SAM" id="Phobius"/>
    </source>
</evidence>
<dbReference type="EMBL" id="BRLJ01000003">
    <property type="protein sequence ID" value="GKX63073.1"/>
    <property type="molecule type" value="Genomic_DNA"/>
</dbReference>
<evidence type="ECO:0000313" key="3">
    <source>
        <dbReference type="EMBL" id="GKX63073.1"/>
    </source>
</evidence>
<dbReference type="NCBIfam" id="NF045539">
    <property type="entry name" value="MATE_efflux1"/>
    <property type="match status" value="1"/>
</dbReference>
<name>A0ABQ5LHJ1_9GAMM</name>